<keyword evidence="2" id="KW-1185">Reference proteome</keyword>
<accession>A0A812IMR1</accession>
<evidence type="ECO:0000313" key="1">
    <source>
        <dbReference type="EMBL" id="CAE7041922.1"/>
    </source>
</evidence>
<protein>
    <submittedName>
        <fullName evidence="1">Uncharacterized protein</fullName>
    </submittedName>
</protein>
<dbReference type="EMBL" id="CAJNDS010000307">
    <property type="protein sequence ID" value="CAE7041922.1"/>
    <property type="molecule type" value="Genomic_DNA"/>
</dbReference>
<name>A0A812IMR1_9DINO</name>
<dbReference type="Proteomes" id="UP000604046">
    <property type="component" value="Unassembled WGS sequence"/>
</dbReference>
<dbReference type="OrthoDB" id="415644at2759"/>
<gene>
    <name evidence="1" type="ORF">SNAT2548_LOCUS4942</name>
</gene>
<organism evidence="1 2">
    <name type="scientific">Symbiodinium natans</name>
    <dbReference type="NCBI Taxonomy" id="878477"/>
    <lineage>
        <taxon>Eukaryota</taxon>
        <taxon>Sar</taxon>
        <taxon>Alveolata</taxon>
        <taxon>Dinophyceae</taxon>
        <taxon>Suessiales</taxon>
        <taxon>Symbiodiniaceae</taxon>
        <taxon>Symbiodinium</taxon>
    </lineage>
</organism>
<evidence type="ECO:0000313" key="2">
    <source>
        <dbReference type="Proteomes" id="UP000604046"/>
    </source>
</evidence>
<proteinExistence type="predicted"/>
<dbReference type="AlphaFoldDB" id="A0A812IMR1"/>
<sequence>MQRSVVFPLTDLLPGHQVAYLSVKSSAEKITDIQAEFAKMSSMLASLDYAVDELGEQCRDFTLAVHGVETLCMAPNYESSVSRSLGNLSNTIGNMTNITAFEDSAA</sequence>
<comment type="caution">
    <text evidence="1">The sequence shown here is derived from an EMBL/GenBank/DDBJ whole genome shotgun (WGS) entry which is preliminary data.</text>
</comment>
<reference evidence="1" key="1">
    <citation type="submission" date="2021-02" db="EMBL/GenBank/DDBJ databases">
        <authorList>
            <person name="Dougan E. K."/>
            <person name="Rhodes N."/>
            <person name="Thang M."/>
            <person name="Chan C."/>
        </authorList>
    </citation>
    <scope>NUCLEOTIDE SEQUENCE</scope>
</reference>